<feature type="domain" description="NAD-dependent epimerase/dehydratase" evidence="3">
    <location>
        <begin position="4"/>
        <end position="245"/>
    </location>
</feature>
<dbReference type="CDD" id="cd05227">
    <property type="entry name" value="AR_SDR_e"/>
    <property type="match status" value="1"/>
</dbReference>
<reference evidence="4 5" key="2">
    <citation type="journal article" date="2012" name="Stand. Genomic Sci.">
        <title>Complete genome sequence of the aquatic bacterium Runella slithyformis type strain (LSU 4(T)).</title>
        <authorList>
            <person name="Copeland A."/>
            <person name="Zhang X."/>
            <person name="Misra M."/>
            <person name="Lapidus A."/>
            <person name="Nolan M."/>
            <person name="Lucas S."/>
            <person name="Deshpande S."/>
            <person name="Cheng J.F."/>
            <person name="Tapia R."/>
            <person name="Goodwin L.A."/>
            <person name="Pitluck S."/>
            <person name="Liolios K."/>
            <person name="Pagani I."/>
            <person name="Ivanova N."/>
            <person name="Mikhailova N."/>
            <person name="Pati A."/>
            <person name="Chen A."/>
            <person name="Palaniappan K."/>
            <person name="Land M."/>
            <person name="Hauser L."/>
            <person name="Pan C."/>
            <person name="Jeffries C.D."/>
            <person name="Detter J.C."/>
            <person name="Brambilla E.M."/>
            <person name="Rohde M."/>
            <person name="Djao O.D."/>
            <person name="Goker M."/>
            <person name="Sikorski J."/>
            <person name="Tindall B.J."/>
            <person name="Woyke T."/>
            <person name="Bristow J."/>
            <person name="Eisen J.A."/>
            <person name="Markowitz V."/>
            <person name="Hugenholtz P."/>
            <person name="Kyrpides N.C."/>
            <person name="Klenk H.P."/>
            <person name="Mavromatis K."/>
        </authorList>
    </citation>
    <scope>NUCLEOTIDE SEQUENCE [LARGE SCALE GENOMIC DNA]</scope>
    <source>
        <strain evidence="5">ATCC 29530 / DSM 19594 / LMG 11500 / NCIMB 11436 / LSU 4</strain>
    </source>
</reference>
<sequence>MKKVLLTGITGFLGSHTAIQLLEKNYEVIGTLRSLKRAESIKNTIAKHTDKVQNLTLVEAELNDKGIWQKLTESVDYVQHIASPFPRELPKNDDELIIPAKNGVLNILKAASQNGVKRVVLTSSSSAILYGREKHDRNGTFDETTWTDVTNTADTTPYFRSKTIAEKAAWDFIANDTSGMQLATVLPGAILGPVLEEDFGTSANIVIKALDGTMPAVPKIGFDMVDVRSVAELLILAMEKPQAANQRYAGSAGFMTFKDVIEVLRSGFPNRKFPSMVLPDFAVRLFSNFDKTLQPILIDLSVQRKLSNGKAVNQLGWHPLSNKEAILSCAKSVLELGIVK</sequence>
<evidence type="ECO:0000259" key="3">
    <source>
        <dbReference type="Pfam" id="PF01370"/>
    </source>
</evidence>
<evidence type="ECO:0000313" key="4">
    <source>
        <dbReference type="EMBL" id="AEI46941.1"/>
    </source>
</evidence>
<dbReference type="Proteomes" id="UP000000493">
    <property type="component" value="Chromosome"/>
</dbReference>
<keyword evidence="5" id="KW-1185">Reference proteome</keyword>
<evidence type="ECO:0000256" key="2">
    <source>
        <dbReference type="ARBA" id="ARBA00023445"/>
    </source>
</evidence>
<accession>A0A7U3ZGS2</accession>
<dbReference type="InterPro" id="IPR001509">
    <property type="entry name" value="Epimerase_deHydtase"/>
</dbReference>
<dbReference type="Gene3D" id="3.40.50.720">
    <property type="entry name" value="NAD(P)-binding Rossmann-like Domain"/>
    <property type="match status" value="1"/>
</dbReference>
<organism evidence="4 5">
    <name type="scientific">Runella slithyformis (strain ATCC 29530 / DSM 19594 / LMG 11500 / NCIMB 11436 / LSU 4)</name>
    <dbReference type="NCBI Taxonomy" id="761193"/>
    <lineage>
        <taxon>Bacteria</taxon>
        <taxon>Pseudomonadati</taxon>
        <taxon>Bacteroidota</taxon>
        <taxon>Cytophagia</taxon>
        <taxon>Cytophagales</taxon>
        <taxon>Spirosomataceae</taxon>
        <taxon>Runella</taxon>
    </lineage>
</organism>
<evidence type="ECO:0000256" key="1">
    <source>
        <dbReference type="ARBA" id="ARBA00023002"/>
    </source>
</evidence>
<dbReference type="FunFam" id="3.40.50.720:FF:000336">
    <property type="entry name" value="Aldehyde reductase"/>
    <property type="match status" value="1"/>
</dbReference>
<dbReference type="SUPFAM" id="SSF51735">
    <property type="entry name" value="NAD(P)-binding Rossmann-fold domains"/>
    <property type="match status" value="1"/>
</dbReference>
<dbReference type="PANTHER" id="PTHR10366">
    <property type="entry name" value="NAD DEPENDENT EPIMERASE/DEHYDRATASE"/>
    <property type="match status" value="1"/>
</dbReference>
<gene>
    <name evidence="4" type="ordered locus">Runsl_0497</name>
</gene>
<dbReference type="PANTHER" id="PTHR10366:SF564">
    <property type="entry name" value="STEROL-4-ALPHA-CARBOXYLATE 3-DEHYDROGENASE, DECARBOXYLATING"/>
    <property type="match status" value="1"/>
</dbReference>
<dbReference type="GO" id="GO:0016616">
    <property type="term" value="F:oxidoreductase activity, acting on the CH-OH group of donors, NAD or NADP as acceptor"/>
    <property type="evidence" value="ECO:0007669"/>
    <property type="project" value="TreeGrafter"/>
</dbReference>
<comment type="similarity">
    <text evidence="2">Belongs to the NAD(P)-dependent epimerase/dehydratase family. Dihydroflavonol-4-reductase subfamily.</text>
</comment>
<dbReference type="AlphaFoldDB" id="A0A7U3ZGS2"/>
<dbReference type="EMBL" id="CP002859">
    <property type="protein sequence ID" value="AEI46941.1"/>
    <property type="molecule type" value="Genomic_DNA"/>
</dbReference>
<reference evidence="5" key="1">
    <citation type="submission" date="2011-06" db="EMBL/GenBank/DDBJ databases">
        <title>The complete genome of chromosome of Runella slithyformis DSM 19594.</title>
        <authorList>
            <consortium name="US DOE Joint Genome Institute (JGI-PGF)"/>
            <person name="Lucas S."/>
            <person name="Han J."/>
            <person name="Lapidus A."/>
            <person name="Bruce D."/>
            <person name="Goodwin L."/>
            <person name="Pitluck S."/>
            <person name="Peters L."/>
            <person name="Kyrpides N."/>
            <person name="Mavromatis K."/>
            <person name="Ivanova N."/>
            <person name="Ovchinnikova G."/>
            <person name="Zhang X."/>
            <person name="Misra M."/>
            <person name="Detter J.C."/>
            <person name="Tapia R."/>
            <person name="Han C."/>
            <person name="Land M."/>
            <person name="Hauser L."/>
            <person name="Markowitz V."/>
            <person name="Cheng J.-F."/>
            <person name="Hugenholtz P."/>
            <person name="Woyke T."/>
            <person name="Wu D."/>
            <person name="Tindall B."/>
            <person name="Faehrich R."/>
            <person name="Brambilla E."/>
            <person name="Klenk H.-P."/>
            <person name="Eisen J.A."/>
        </authorList>
    </citation>
    <scope>NUCLEOTIDE SEQUENCE [LARGE SCALE GENOMIC DNA]</scope>
    <source>
        <strain evidence="5">ATCC 29530 / DSM 19594 / LMG 11500 / NCIMB 11436 / LSU 4</strain>
    </source>
</reference>
<dbReference type="RefSeq" id="WP_013926266.1">
    <property type="nucleotide sequence ID" value="NC_015703.1"/>
</dbReference>
<dbReference type="KEGG" id="rsi:Runsl_0497"/>
<protein>
    <submittedName>
        <fullName evidence="4">NAD-dependent epimerase/dehydratase</fullName>
    </submittedName>
</protein>
<dbReference type="Pfam" id="PF01370">
    <property type="entry name" value="Epimerase"/>
    <property type="match status" value="1"/>
</dbReference>
<name>A0A7U3ZGS2_RUNSL</name>
<evidence type="ECO:0000313" key="5">
    <source>
        <dbReference type="Proteomes" id="UP000000493"/>
    </source>
</evidence>
<proteinExistence type="inferred from homology"/>
<dbReference type="InterPro" id="IPR036291">
    <property type="entry name" value="NAD(P)-bd_dom_sf"/>
</dbReference>
<keyword evidence="1" id="KW-0560">Oxidoreductase</keyword>
<dbReference type="InterPro" id="IPR050425">
    <property type="entry name" value="NAD(P)_dehydrat-like"/>
</dbReference>